<feature type="signal peptide" evidence="1">
    <location>
        <begin position="1"/>
        <end position="30"/>
    </location>
</feature>
<sequence length="404" mass="42351">MSRHFRRTAAVVAAAVLAAAMVAGSPVAQANPVSDTSTPVPWNEVGDGWTLATWNPVAGHRPGERPAPEEPRPENAANTLFLIDPAGRRYAITTFEPNDKGWKPHLLDWSGDGGRALFSMGNDTVIVVDLHTGRQTSFPSAASARFSRPNGEAIVLSTTSKEQPSTLQRVDLAGNVQLTYPTENLAGAGRFGGDYLETPDGTTLVLSTANRGTDAAPRTDNSFVLMSNDGTVGRVLPAPMTNGVCLTTRWLTPTAFVARCNIENSAAGQLWKVPLDGSAPTALTALNNAKNEPGFEGDYGDMDAWQLPSGTFVQSLGACGVIFLSRVTEDGHTQRVKVPGAGDKIDVVGASGGSLVLKATSGCSPSTALMTYNPASNATRVLLGPTANDGRVIDALTFGRGYQS</sequence>
<keyword evidence="1" id="KW-0732">Signal</keyword>
<dbReference type="PROSITE" id="PS51318">
    <property type="entry name" value="TAT"/>
    <property type="match status" value="1"/>
</dbReference>
<dbReference type="SUPFAM" id="SSF82171">
    <property type="entry name" value="DPP6 N-terminal domain-like"/>
    <property type="match status" value="1"/>
</dbReference>
<reference evidence="2 3" key="1">
    <citation type="submission" date="2016-06" db="EMBL/GenBank/DDBJ databases">
        <authorList>
            <person name="Kjaerup R.B."/>
            <person name="Dalgaard T.S."/>
            <person name="Juul-Madsen H.R."/>
        </authorList>
    </citation>
    <scope>NUCLEOTIDE SEQUENCE [LARGE SCALE GENOMIC DNA]</scope>
    <source>
        <strain evidence="2 3">1199456.5</strain>
    </source>
</reference>
<feature type="chain" id="PRO_5008295085" evidence="1">
    <location>
        <begin position="31"/>
        <end position="404"/>
    </location>
</feature>
<protein>
    <submittedName>
        <fullName evidence="2">Uncharacterized protein</fullName>
    </submittedName>
</protein>
<dbReference type="RefSeq" id="WP_064859776.1">
    <property type="nucleotide sequence ID" value="NZ_LZSF01000191.1"/>
</dbReference>
<organism evidence="2 3">
    <name type="scientific">Mycolicibacterium mucogenicum</name>
    <name type="common">Mycobacterium mucogenicum</name>
    <dbReference type="NCBI Taxonomy" id="56689"/>
    <lineage>
        <taxon>Bacteria</taxon>
        <taxon>Bacillati</taxon>
        <taxon>Actinomycetota</taxon>
        <taxon>Actinomycetes</taxon>
        <taxon>Mycobacteriales</taxon>
        <taxon>Mycobacteriaceae</taxon>
        <taxon>Mycolicibacterium</taxon>
    </lineage>
</organism>
<dbReference type="InterPro" id="IPR006311">
    <property type="entry name" value="TAT_signal"/>
</dbReference>
<evidence type="ECO:0000313" key="2">
    <source>
        <dbReference type="EMBL" id="OBA84941.1"/>
    </source>
</evidence>
<comment type="caution">
    <text evidence="2">The sequence shown here is derived from an EMBL/GenBank/DDBJ whole genome shotgun (WGS) entry which is preliminary data.</text>
</comment>
<evidence type="ECO:0000313" key="3">
    <source>
        <dbReference type="Proteomes" id="UP000093962"/>
    </source>
</evidence>
<proteinExistence type="predicted"/>
<evidence type="ECO:0000256" key="1">
    <source>
        <dbReference type="SAM" id="SignalP"/>
    </source>
</evidence>
<name>A0A1A0MIQ1_MYCMU</name>
<dbReference type="AlphaFoldDB" id="A0A1A0MIQ1"/>
<dbReference type="EMBL" id="LZSF01000191">
    <property type="protein sequence ID" value="OBA84941.1"/>
    <property type="molecule type" value="Genomic_DNA"/>
</dbReference>
<dbReference type="Proteomes" id="UP000093962">
    <property type="component" value="Unassembled WGS sequence"/>
</dbReference>
<dbReference type="OrthoDB" id="4673009at2"/>
<accession>A0A1A0MIQ1</accession>
<gene>
    <name evidence="2" type="ORF">A5642_25280</name>
</gene>